<evidence type="ECO:0000256" key="1">
    <source>
        <dbReference type="SAM" id="MobiDB-lite"/>
    </source>
</evidence>
<evidence type="ECO:0000313" key="2">
    <source>
        <dbReference type="EMBL" id="MBB6398400.1"/>
    </source>
</evidence>
<reference evidence="2 3" key="1">
    <citation type="submission" date="2020-08" db="EMBL/GenBank/DDBJ databases">
        <title>Sequencing the genomes of 1000 actinobacteria strains.</title>
        <authorList>
            <person name="Klenk H.-P."/>
        </authorList>
    </citation>
    <scope>NUCLEOTIDE SEQUENCE [LARGE SCALE GENOMIC DNA]</scope>
    <source>
        <strain evidence="2 3">DSM 43675</strain>
    </source>
</reference>
<dbReference type="Proteomes" id="UP000546324">
    <property type="component" value="Unassembled WGS sequence"/>
</dbReference>
<evidence type="ECO:0000313" key="3">
    <source>
        <dbReference type="Proteomes" id="UP000546324"/>
    </source>
</evidence>
<sequence>MERFARVHRPERASVLSWTDPARMRTILRRPVRWGTVDTPPQGRSFTGNELLGTGGRADA</sequence>
<dbReference type="AlphaFoldDB" id="A0A7X0L1D0"/>
<accession>A0A7X0L1D0</accession>
<proteinExistence type="predicted"/>
<comment type="caution">
    <text evidence="2">The sequence shown here is derived from an EMBL/GenBank/DDBJ whole genome shotgun (WGS) entry which is preliminary data.</text>
</comment>
<organism evidence="2 3">
    <name type="scientific">Actinomadura coerulea</name>
    <dbReference type="NCBI Taxonomy" id="46159"/>
    <lineage>
        <taxon>Bacteria</taxon>
        <taxon>Bacillati</taxon>
        <taxon>Actinomycetota</taxon>
        <taxon>Actinomycetes</taxon>
        <taxon>Streptosporangiales</taxon>
        <taxon>Thermomonosporaceae</taxon>
        <taxon>Actinomadura</taxon>
    </lineage>
</organism>
<dbReference type="EMBL" id="JACHMQ010000001">
    <property type="protein sequence ID" value="MBB6398400.1"/>
    <property type="molecule type" value="Genomic_DNA"/>
</dbReference>
<gene>
    <name evidence="2" type="ORF">BKA00_005314</name>
</gene>
<feature type="region of interest" description="Disordered" evidence="1">
    <location>
        <begin position="34"/>
        <end position="60"/>
    </location>
</feature>
<name>A0A7X0L1D0_9ACTN</name>
<keyword evidence="3" id="KW-1185">Reference proteome</keyword>
<protein>
    <submittedName>
        <fullName evidence="2">Uncharacterized protein</fullName>
    </submittedName>
</protein>